<dbReference type="GO" id="GO:0003824">
    <property type="term" value="F:catalytic activity"/>
    <property type="evidence" value="ECO:0007669"/>
    <property type="project" value="UniProtKB-ARBA"/>
</dbReference>
<name>A0A5E7AL15_PSEFL</name>
<dbReference type="EMBL" id="CABVHW010000002">
    <property type="protein sequence ID" value="VVN77384.1"/>
    <property type="molecule type" value="Genomic_DNA"/>
</dbReference>
<dbReference type="InterPro" id="IPR011050">
    <property type="entry name" value="Pectin_lyase_fold/virulence"/>
</dbReference>
<keyword evidence="1" id="KW-0812">Transmembrane</keyword>
<evidence type="ECO:0000256" key="1">
    <source>
        <dbReference type="SAM" id="Phobius"/>
    </source>
</evidence>
<evidence type="ECO:0000259" key="2">
    <source>
        <dbReference type="SMART" id="SM00912"/>
    </source>
</evidence>
<dbReference type="Pfam" id="PF13930">
    <property type="entry name" value="Endonuclea_NS_2"/>
    <property type="match status" value="1"/>
</dbReference>
<proteinExistence type="predicted"/>
<gene>
    <name evidence="3" type="ORF">PS710_00825</name>
</gene>
<dbReference type="InterPro" id="IPR008638">
    <property type="entry name" value="FhaB/CdiA-like_TPS"/>
</dbReference>
<feature type="domain" description="Filamentous haemagglutinin FhaB/tRNA nuclease CdiA-like TPS" evidence="2">
    <location>
        <begin position="65"/>
        <end position="186"/>
    </location>
</feature>
<protein>
    <recommendedName>
        <fullName evidence="2">Filamentous haemagglutinin FhaB/tRNA nuclease CdiA-like TPS domain-containing protein</fullName>
    </recommendedName>
</protein>
<dbReference type="Pfam" id="PF04830">
    <property type="entry name" value="DUF637"/>
    <property type="match status" value="1"/>
</dbReference>
<dbReference type="InterPro" id="IPR025157">
    <property type="entry name" value="Hemagglutinin_rpt"/>
</dbReference>
<dbReference type="RefSeq" id="WP_150763318.1">
    <property type="nucleotide sequence ID" value="NZ_CABVHW010000002.1"/>
</dbReference>
<reference evidence="3 4" key="1">
    <citation type="submission" date="2019-09" db="EMBL/GenBank/DDBJ databases">
        <authorList>
            <person name="Chandra G."/>
            <person name="Truman W A."/>
        </authorList>
    </citation>
    <scope>NUCLEOTIDE SEQUENCE [LARGE SCALE GENOMIC DNA]</scope>
    <source>
        <strain evidence="3">PS710</strain>
    </source>
</reference>
<dbReference type="NCBIfam" id="TIGR01901">
    <property type="entry name" value="adhes_NPXG"/>
    <property type="match status" value="1"/>
</dbReference>
<accession>A0A5E7AL15</accession>
<dbReference type="NCBIfam" id="TIGR01731">
    <property type="entry name" value="fil_hemag_20aa"/>
    <property type="match status" value="18"/>
</dbReference>
<dbReference type="InterPro" id="IPR012334">
    <property type="entry name" value="Pectin_lyas_fold"/>
</dbReference>
<dbReference type="Pfam" id="PF13332">
    <property type="entry name" value="Fil_haemagg_2"/>
    <property type="match status" value="3"/>
</dbReference>
<dbReference type="Pfam" id="PF05594">
    <property type="entry name" value="Fil_haemagg"/>
    <property type="match status" value="8"/>
</dbReference>
<dbReference type="Proteomes" id="UP000381093">
    <property type="component" value="Unassembled WGS sequence"/>
</dbReference>
<dbReference type="SMART" id="SM00912">
    <property type="entry name" value="Haemagg_act"/>
    <property type="match status" value="1"/>
</dbReference>
<dbReference type="Gene3D" id="2.160.20.10">
    <property type="entry name" value="Single-stranded right-handed beta-helix, Pectin lyase-like"/>
    <property type="match status" value="1"/>
</dbReference>
<dbReference type="InterPro" id="IPR044927">
    <property type="entry name" value="Endonuclea_NS_2"/>
</dbReference>
<organism evidence="3 4">
    <name type="scientific">Pseudomonas fluorescens</name>
    <dbReference type="NCBI Taxonomy" id="294"/>
    <lineage>
        <taxon>Bacteria</taxon>
        <taxon>Pseudomonadati</taxon>
        <taxon>Pseudomonadota</taxon>
        <taxon>Gammaproteobacteria</taxon>
        <taxon>Pseudomonadales</taxon>
        <taxon>Pseudomonadaceae</taxon>
        <taxon>Pseudomonas</taxon>
    </lineage>
</organism>
<evidence type="ECO:0000313" key="3">
    <source>
        <dbReference type="EMBL" id="VVN77384.1"/>
    </source>
</evidence>
<keyword evidence="1" id="KW-0472">Membrane</keyword>
<dbReference type="InterPro" id="IPR006915">
    <property type="entry name" value="DUF637_hemagglutn_put"/>
</dbReference>
<dbReference type="InterPro" id="IPR010069">
    <property type="entry name" value="CdiA_FHA1_rpt"/>
</dbReference>
<evidence type="ECO:0000313" key="4">
    <source>
        <dbReference type="Proteomes" id="UP000381093"/>
    </source>
</evidence>
<dbReference type="SUPFAM" id="SSF51126">
    <property type="entry name" value="Pectin lyase-like"/>
    <property type="match status" value="1"/>
</dbReference>
<dbReference type="InterPro" id="IPR008619">
    <property type="entry name" value="Filamentous_hemagglutn_rpt"/>
</dbReference>
<keyword evidence="1" id="KW-1133">Transmembrane helix</keyword>
<dbReference type="Pfam" id="PF05860">
    <property type="entry name" value="TPS"/>
    <property type="match status" value="1"/>
</dbReference>
<sequence>MDVHQFAFLSRQPSAVVAPRTHFLGMPKRLLALLLANVMFWQPIWAQAEGIAVSGNTQTGMGQAGNGVPVINIAAPNGAGLSHNQFKDYNVGSQGVILNNATNAVQNTQLGGNILGNSQLGGRAAGTILNEVNGGSPSQLNGYTEVAGQSARVIVANPYGVSCNGCGFINTPRVTLSTGKPVLDGSGKLDHFEVDGGSITVDGLGLDAANIDQFDLITRSAKINADIHARQLNVITGANNVNADSLATSPRAARDADKPQLAIDAAALGGMYANTIKLVGTEQGVGVKLAGNMAASAGDIQIDAGGHLSMAQASAQGTLRVDAQSVEMTGKAYAGSVDVSTPGELVNRQSLAARDRIDINADKLSNSGVIAAGIEADNSRNTTGDLSITSPSVTNSGSLEASRSLSIRASKDLTNQGVVQGAVVGLTSARVTNQGTAARIVGDQSLVINTPAVVNLAGVIRFGAGQAASLHLDSLDNREGLIQVLGGNLTINTRQLDNRGGQIDAGGLIVDAGTLDNRSGLLSASAGNAQVNTRGRFDNTSGTLQAQNQLSVTGQEVINQGGRLLAVNGDLDLQASGLDNRLGSVLGGKVGLRAPGGQIDNRGGKIIGERIDLSATGFDNSNAGLLVSGAQGMSLIFDPAATKAQLLNDNGRIQSDTGLLLQGGWLDNSAGTVLGKTIQVDAQRLINNKGALVSNGGEVVLNVSNVLSNLTGVIDAGNNTATVIGASLIDNQGGTIRGRQLGLQAATLLNGQKGQLVAGLGGLTYSGNRLDNSGGVILADGGLADFKLGQGSIGNLGGTIQGDSVEVTAGSLDNSSDGNKAGMIASLAGELKLTVDSLTSRAGKLFAKTALVFNGSTLDNSGGQLSGNTVDLTAGQLTNQGGLIESNTWFALQGGTLDNSASGRIRALGNNVSTLRAPTDDISTLDFSDTVNNHNGTIEVGNSSFSFKSSTLDNRAGTLEHANTGLFTLHLDRLTGAGGDITGLGSGDWNFGEVDGLGRAQLNKALTYTNDSLTLQSGDRLASSSALVLNLGSLNNGGELLSDGDLTLNLRGDLLNSGRLSAQKMLAITAHDVSQNGGRMGAGTDTRLNLSGTLDNLGYLTARQNLRIDAAQIDNRGTLGAQGKVDLTATGGITNGADTLLFSGGDMSLRASSLLNGYGDLYSAGNLSFAGIGGVAAQSFRNLSGTVESLGTISLYAVSLENAKAEFELGQQRVSGTLSWVCGQHCGGHDSFKRGQITLGQTLIERAIKDSASARLVAGKDLNIQASSVQNRYSLMAANNNLTLIADDLLNQGASTRTGQNTIKIGTPARIATGYWDQMEFVDVPAFNAAVAAGHYDDARFELLKSRSSDSRFQEQSNVTVWTDNPEPTYAATIQAGATVSLNVTRSVQNGSLHQNTLEQLTGTLGEDQTGVAVGGIDINLNPQATGIDAVTPAAVQPVERLAADGSLQTVFKPVDYSGLPFTSVDPTAGPTFQLPKGDYGLFIKNPDPTSHYLIETNPNLTNLSQFFGSDYLLKQLNVRADSNWRRLGDGLYEQRLIRDAVLAQTGQRFLAGGLTSDYDQYRYLMDNALASKDALRLSLGITLTGEQVSALTHDIVWMENRIVDGQKVLVPVLYLAQTNTRNVRGSSLIQGRDLNLFTGGDLVNVGTLRASNNLSVQSAGSVYQGGLVEAGNDLQILAQESIRNAMAGEIRASQVSLVALMGDIINDRTAIQVRDGAGMRTLTDAGSSISARENLAVAAGRDLTNHGALNSGGNATLTAGRDINLAAKTDTSEKHEFSDGGHKSSITTDVKNLAASVTVGGNLTVDAGRDVNVIASQAKAGNNLTIKAGQDFNVTSADDIHNVASKTKDGKKRITEENDRTTQTASVLSAGNNFNAQAARDTNLIASKITAGNEAYLYSGNKLSLLAAQDSTHTLYDMKEKGNWGAKKAQRDEVTQITHVGTEINTGGRLTLASAGDQHYQVAKLNSGKDLVLESGGVIAFEGVKDYHDESHTKSKSDLAWTSSKGKGNTDETLRQSTLIAQGSLAIRAVDGLKIDIKQINQNTVSQTIDAMVKADPQLAWVKEAEKRGDVDWRQVKEVHDSFKYSHSSLGQGAMLAIIIVVTILTAGAASGLAGAAAGAQAGTASAMAAATTAQAVAAGATYVGAGWGNVMVTAAMTSMASTGAVSVINNKGNLGAAAKDTFGSDSLKNAAIAGMVAGFTTGVIDPKLGGTTKPYNGITKGFDLSNLEDIGGFAVHAGAQGVTSGVVKTAVNGGSLGDNLVDELVGQAGTVAAAVGFSQVGSFAQNEYLKAAANKDSVGMALWAEGGAGRTALHAMMGGAMSSATGGDFATGAVAAGASQAMAGALNDVFKTQPEYREAAAQIVGLTAAGLAGKDVEKAAWVSLMADQYNRQLHPDEIPLLEKQADSLAKEANLSPEEAERRLTKALVYYTDKDWNGVLSGQGAAPDALTVKHLGIALSPLGATYAPAAATDIPATGPEKTYTPTETAALIANYSSTHAAQYADNSINAINLQGLYTGDLSYEYANYYRKNLAGGSGLTDWGTVTGSNQGAGKALSEAAGSAWALLSNPAQGSEQIVNGLVGLTKHPVDSLMSSVEASQTKVALASLYDMQGNTAASAAIRAQSDVEFALNFLPVNRVKTLARLGAGNTVVKAADNAVLPAGYREGSAAGAAFNETGALPVGYRRVVNTRTGNTEVIGSDGVFYYEMAEGGLRPKAGGNLAELVAAEARIAGAKGEKKLPGGEVDLAKASKGTPEYKVLNEPPPNSQVKLSNGTEFKTNSSGYVDELTFTPSLEKGGRDARQTAAGKEGLPTDVGGHIQGCQFGGTCDRFNLFPQDGNFNNSAYKRWEMGIKSALNGGDQVGSVTVRFSRADPASARPDSLVIDYSINGEKMRKSFRNEAGQ</sequence>
<feature type="transmembrane region" description="Helical" evidence="1">
    <location>
        <begin position="2095"/>
        <end position="2119"/>
    </location>
</feature>